<dbReference type="GO" id="GO:0005886">
    <property type="term" value="C:plasma membrane"/>
    <property type="evidence" value="ECO:0007669"/>
    <property type="project" value="TreeGrafter"/>
</dbReference>
<keyword evidence="2" id="KW-0813">Transport</keyword>
<feature type="transmembrane region" description="Helical" evidence="6">
    <location>
        <begin position="86"/>
        <end position="106"/>
    </location>
</feature>
<feature type="transmembrane region" description="Helical" evidence="6">
    <location>
        <begin position="435"/>
        <end position="463"/>
    </location>
</feature>
<evidence type="ECO:0000256" key="4">
    <source>
        <dbReference type="ARBA" id="ARBA00022989"/>
    </source>
</evidence>
<feature type="transmembrane region" description="Helical" evidence="6">
    <location>
        <begin position="47"/>
        <end position="66"/>
    </location>
</feature>
<keyword evidence="3 6" id="KW-0812">Transmembrane</keyword>
<feature type="transmembrane region" description="Helical" evidence="6">
    <location>
        <begin position="113"/>
        <end position="132"/>
    </location>
</feature>
<feature type="transmembrane region" description="Helical" evidence="6">
    <location>
        <begin position="404"/>
        <end position="428"/>
    </location>
</feature>
<dbReference type="OrthoDB" id="2587356at2759"/>
<feature type="transmembrane region" description="Helical" evidence="6">
    <location>
        <begin position="354"/>
        <end position="372"/>
    </location>
</feature>
<proteinExistence type="predicted"/>
<feature type="transmembrane region" description="Helical" evidence="6">
    <location>
        <begin position="276"/>
        <end position="293"/>
    </location>
</feature>
<dbReference type="InterPro" id="IPR010573">
    <property type="entry name" value="MFS_Str1/Tri12-like"/>
</dbReference>
<feature type="transmembrane region" description="Helical" evidence="6">
    <location>
        <begin position="138"/>
        <end position="156"/>
    </location>
</feature>
<gene>
    <name evidence="8" type="ORF">PAC_19518</name>
</gene>
<sequence>MAELKDVVSSEHDENVQSIDISDVGPNLKKLDTVDPEISYHVTSKTYLVLLVMGLAWSTCTLGNIGPSTTYTYCVTELGGKTKESWIPNAGLFPLIGLQPIWGSLADRFGKKWFIVAGGLFGIVGNVVAGTAKNIETVIGGQALNGIGSSLLLLVIPASMEIVTAETRAYAQGCTGLFNGVMAIVGLLTAGAFAKISISGWRWVYYFDAIFYGVSALLVMIVYNPPPTLLRCENSIDSQIRSVDYFGILLLLCGVVGIITSLTWGGNAYPWTSAQVLAMLILGGFLLMGFGLYEAYGRADGLIDHRFLESRNLLVILSVAFVDGMLLYGVNAFFPVEASAIFTGDPVKVNAYLLPLNILVLLGITASSMILGKTKHYRITLATSVFLIALFLGLLALVTPSRVAMTLVFTGFIGFGVGVTTVIPVVIMSYSVPPYIIGTAGTILASTRALGGTVGITIFSSIYANQMSKNLPTGVAKAVVTAGLPTASVSQFLGALLNSVGEVTAVPGVSPEIIGTAVIAIKNISAQSFRYVWITNMVIGLVTTFLCLFLQPVRDKMTVHIESALEDGKFRKKQLQHDF</sequence>
<keyword evidence="9" id="KW-1185">Reference proteome</keyword>
<dbReference type="InterPro" id="IPR020846">
    <property type="entry name" value="MFS_dom"/>
</dbReference>
<evidence type="ECO:0000256" key="1">
    <source>
        <dbReference type="ARBA" id="ARBA00004141"/>
    </source>
</evidence>
<keyword evidence="4 6" id="KW-1133">Transmembrane helix</keyword>
<feature type="transmembrane region" description="Helical" evidence="6">
    <location>
        <begin position="379"/>
        <end position="398"/>
    </location>
</feature>
<dbReference type="CDD" id="cd06179">
    <property type="entry name" value="MFS_TRI12_like"/>
    <property type="match status" value="1"/>
</dbReference>
<accession>A0A1L7XX85</accession>
<dbReference type="InterPro" id="IPR036259">
    <property type="entry name" value="MFS_trans_sf"/>
</dbReference>
<dbReference type="AlphaFoldDB" id="A0A1L7XX85"/>
<feature type="transmembrane region" description="Helical" evidence="6">
    <location>
        <begin position="177"/>
        <end position="198"/>
    </location>
</feature>
<dbReference type="PANTHER" id="PTHR23501">
    <property type="entry name" value="MAJOR FACILITATOR SUPERFAMILY"/>
    <property type="match status" value="1"/>
</dbReference>
<evidence type="ECO:0000313" key="8">
    <source>
        <dbReference type="EMBL" id="CZR69618.1"/>
    </source>
</evidence>
<evidence type="ECO:0000256" key="5">
    <source>
        <dbReference type="ARBA" id="ARBA00023136"/>
    </source>
</evidence>
<dbReference type="STRING" id="576137.A0A1L7XX85"/>
<feature type="transmembrane region" description="Helical" evidence="6">
    <location>
        <begin position="313"/>
        <end position="334"/>
    </location>
</feature>
<evidence type="ECO:0000256" key="2">
    <source>
        <dbReference type="ARBA" id="ARBA00022448"/>
    </source>
</evidence>
<organism evidence="8 9">
    <name type="scientific">Phialocephala subalpina</name>
    <dbReference type="NCBI Taxonomy" id="576137"/>
    <lineage>
        <taxon>Eukaryota</taxon>
        <taxon>Fungi</taxon>
        <taxon>Dikarya</taxon>
        <taxon>Ascomycota</taxon>
        <taxon>Pezizomycotina</taxon>
        <taxon>Leotiomycetes</taxon>
        <taxon>Helotiales</taxon>
        <taxon>Mollisiaceae</taxon>
        <taxon>Phialocephala</taxon>
        <taxon>Phialocephala fortinii species complex</taxon>
    </lineage>
</organism>
<dbReference type="Pfam" id="PF06609">
    <property type="entry name" value="TRI12"/>
    <property type="match status" value="1"/>
</dbReference>
<evidence type="ECO:0000313" key="9">
    <source>
        <dbReference type="Proteomes" id="UP000184330"/>
    </source>
</evidence>
<feature type="domain" description="Major facilitator superfamily (MFS) profile" evidence="7">
    <location>
        <begin position="47"/>
        <end position="555"/>
    </location>
</feature>
<dbReference type="Proteomes" id="UP000184330">
    <property type="component" value="Unassembled WGS sequence"/>
</dbReference>
<evidence type="ECO:0000256" key="6">
    <source>
        <dbReference type="SAM" id="Phobius"/>
    </source>
</evidence>
<protein>
    <submittedName>
        <fullName evidence="8">Related to potential drug facilitator PEP5</fullName>
    </submittedName>
</protein>
<comment type="subcellular location">
    <subcellularLocation>
        <location evidence="1">Membrane</location>
        <topology evidence="1">Multi-pass membrane protein</topology>
    </subcellularLocation>
</comment>
<dbReference type="GO" id="GO:0022857">
    <property type="term" value="F:transmembrane transporter activity"/>
    <property type="evidence" value="ECO:0007669"/>
    <property type="project" value="InterPro"/>
</dbReference>
<dbReference type="PANTHER" id="PTHR23501:SF195">
    <property type="entry name" value="PEP5"/>
    <property type="match status" value="1"/>
</dbReference>
<dbReference type="PROSITE" id="PS50850">
    <property type="entry name" value="MFS"/>
    <property type="match status" value="1"/>
</dbReference>
<evidence type="ECO:0000259" key="7">
    <source>
        <dbReference type="PROSITE" id="PS50850"/>
    </source>
</evidence>
<feature type="transmembrane region" description="Helical" evidence="6">
    <location>
        <begin position="531"/>
        <end position="550"/>
    </location>
</feature>
<reference evidence="8 9" key="1">
    <citation type="submission" date="2016-03" db="EMBL/GenBank/DDBJ databases">
        <authorList>
            <person name="Ploux O."/>
        </authorList>
    </citation>
    <scope>NUCLEOTIDE SEQUENCE [LARGE SCALE GENOMIC DNA]</scope>
    <source>
        <strain evidence="8 9">UAMH 11012</strain>
    </source>
</reference>
<dbReference type="EMBL" id="FJOG01000075">
    <property type="protein sequence ID" value="CZR69618.1"/>
    <property type="molecule type" value="Genomic_DNA"/>
</dbReference>
<keyword evidence="5 6" id="KW-0472">Membrane</keyword>
<name>A0A1L7XX85_9HELO</name>
<dbReference type="Gene3D" id="1.20.1250.20">
    <property type="entry name" value="MFS general substrate transporter like domains"/>
    <property type="match status" value="1"/>
</dbReference>
<feature type="transmembrane region" description="Helical" evidence="6">
    <location>
        <begin position="243"/>
        <end position="264"/>
    </location>
</feature>
<evidence type="ECO:0000256" key="3">
    <source>
        <dbReference type="ARBA" id="ARBA00022692"/>
    </source>
</evidence>
<dbReference type="SUPFAM" id="SSF103473">
    <property type="entry name" value="MFS general substrate transporter"/>
    <property type="match status" value="1"/>
</dbReference>
<feature type="transmembrane region" description="Helical" evidence="6">
    <location>
        <begin position="204"/>
        <end position="223"/>
    </location>
</feature>
<dbReference type="InterPro" id="IPR053791">
    <property type="entry name" value="MFS_Tri12-like"/>
</dbReference>